<accession>A0A6A5KC54</accession>
<name>A0A6A5KC54_9PLEO</name>
<dbReference type="Proteomes" id="UP000800040">
    <property type="component" value="Unassembled WGS sequence"/>
</dbReference>
<dbReference type="AlphaFoldDB" id="A0A6A5KC54"/>
<evidence type="ECO:0000259" key="3">
    <source>
        <dbReference type="Pfam" id="PF05368"/>
    </source>
</evidence>
<keyword evidence="2" id="KW-0521">NADP</keyword>
<sequence length="322" mass="34928">MTRKMLAVVLGATRGQGGSVVNALLKTGQYSIRGVTHDANTPEARRLQERGVEVVAADLDDPSSLDAAFASAHVIFAVTTMYDGDVEREVAQGKKVADSAAAVDMLQHFIWSTLPSASAISDGKIPVPHMDGKAQVDEYILNALPALAQKTTFYWGGFYAENVTYPPYAPNCLSSAGNYVWVQPVASDTLVPMVGDHNVNTGIFIRAILEKAHLCLPRGYVLGVADWVVHGDMLEAWATILSEKNGETMDVVYVHSDVETVGQIWPGTGRELGQMLKLSEKLGRDAWTKKDTTALTMQDLGLEVGDRDGKLGKGFEYVQMLR</sequence>
<dbReference type="InterPro" id="IPR008030">
    <property type="entry name" value="NmrA-like"/>
</dbReference>
<evidence type="ECO:0000256" key="2">
    <source>
        <dbReference type="ARBA" id="ARBA00022857"/>
    </source>
</evidence>
<dbReference type="OrthoDB" id="300709at2759"/>
<dbReference type="PANTHER" id="PTHR42748">
    <property type="entry name" value="NITROGEN METABOLITE REPRESSION PROTEIN NMRA FAMILY MEMBER"/>
    <property type="match status" value="1"/>
</dbReference>
<dbReference type="GO" id="GO:0005634">
    <property type="term" value="C:nucleus"/>
    <property type="evidence" value="ECO:0007669"/>
    <property type="project" value="TreeGrafter"/>
</dbReference>
<dbReference type="EMBL" id="ML975330">
    <property type="protein sequence ID" value="KAF1832857.1"/>
    <property type="molecule type" value="Genomic_DNA"/>
</dbReference>
<gene>
    <name evidence="4" type="ORF">BDW02DRAFT_648855</name>
</gene>
<protein>
    <submittedName>
        <fullName evidence="4">NAD(P)-binding protein</fullName>
    </submittedName>
</protein>
<organism evidence="4 5">
    <name type="scientific">Decorospora gaudefroyi</name>
    <dbReference type="NCBI Taxonomy" id="184978"/>
    <lineage>
        <taxon>Eukaryota</taxon>
        <taxon>Fungi</taxon>
        <taxon>Dikarya</taxon>
        <taxon>Ascomycota</taxon>
        <taxon>Pezizomycotina</taxon>
        <taxon>Dothideomycetes</taxon>
        <taxon>Pleosporomycetidae</taxon>
        <taxon>Pleosporales</taxon>
        <taxon>Pleosporineae</taxon>
        <taxon>Pleosporaceae</taxon>
        <taxon>Decorospora</taxon>
    </lineage>
</organism>
<dbReference type="SUPFAM" id="SSF51735">
    <property type="entry name" value="NAD(P)-binding Rossmann-fold domains"/>
    <property type="match status" value="1"/>
</dbReference>
<evidence type="ECO:0000313" key="5">
    <source>
        <dbReference type="Proteomes" id="UP000800040"/>
    </source>
</evidence>
<dbReference type="Gene3D" id="3.90.25.10">
    <property type="entry name" value="UDP-galactose 4-epimerase, domain 1"/>
    <property type="match status" value="1"/>
</dbReference>
<evidence type="ECO:0000313" key="4">
    <source>
        <dbReference type="EMBL" id="KAF1832857.1"/>
    </source>
</evidence>
<comment type="similarity">
    <text evidence="1">Belongs to the NmrA-type oxidoreductase family.</text>
</comment>
<dbReference type="Gene3D" id="3.40.50.720">
    <property type="entry name" value="NAD(P)-binding Rossmann-like Domain"/>
    <property type="match status" value="1"/>
</dbReference>
<dbReference type="InterPro" id="IPR051164">
    <property type="entry name" value="NmrA-like_oxidored"/>
</dbReference>
<proteinExistence type="inferred from homology"/>
<reference evidence="4" key="1">
    <citation type="submission" date="2020-01" db="EMBL/GenBank/DDBJ databases">
        <authorList>
            <consortium name="DOE Joint Genome Institute"/>
            <person name="Haridas S."/>
            <person name="Albert R."/>
            <person name="Binder M."/>
            <person name="Bloem J."/>
            <person name="Labutti K."/>
            <person name="Salamov A."/>
            <person name="Andreopoulos B."/>
            <person name="Baker S.E."/>
            <person name="Barry K."/>
            <person name="Bills G."/>
            <person name="Bluhm B.H."/>
            <person name="Cannon C."/>
            <person name="Castanera R."/>
            <person name="Culley D.E."/>
            <person name="Daum C."/>
            <person name="Ezra D."/>
            <person name="Gonzalez J.B."/>
            <person name="Henrissat B."/>
            <person name="Kuo A."/>
            <person name="Liang C."/>
            <person name="Lipzen A."/>
            <person name="Lutzoni F."/>
            <person name="Magnuson J."/>
            <person name="Mondo S."/>
            <person name="Nolan M."/>
            <person name="Ohm R."/>
            <person name="Pangilinan J."/>
            <person name="Park H.-J."/>
            <person name="Ramirez L."/>
            <person name="Alfaro M."/>
            <person name="Sun H."/>
            <person name="Tritt A."/>
            <person name="Yoshinaga Y."/>
            <person name="Zwiers L.-H."/>
            <person name="Turgeon B.G."/>
            <person name="Goodwin S.B."/>
            <person name="Spatafora J.W."/>
            <person name="Crous P.W."/>
            <person name="Grigoriev I.V."/>
        </authorList>
    </citation>
    <scope>NUCLEOTIDE SEQUENCE</scope>
    <source>
        <strain evidence="4">P77</strain>
    </source>
</reference>
<dbReference type="Pfam" id="PF05368">
    <property type="entry name" value="NmrA"/>
    <property type="match status" value="1"/>
</dbReference>
<dbReference type="PANTHER" id="PTHR42748:SF28">
    <property type="entry name" value="NMRA-LIKE DOMAIN-CONTAINING PROTEIN"/>
    <property type="match status" value="1"/>
</dbReference>
<feature type="domain" description="NmrA-like" evidence="3">
    <location>
        <begin position="7"/>
        <end position="280"/>
    </location>
</feature>
<keyword evidence="5" id="KW-1185">Reference proteome</keyword>
<dbReference type="InterPro" id="IPR036291">
    <property type="entry name" value="NAD(P)-bd_dom_sf"/>
</dbReference>
<evidence type="ECO:0000256" key="1">
    <source>
        <dbReference type="ARBA" id="ARBA00006328"/>
    </source>
</evidence>